<feature type="chain" id="PRO_5044975182" description="Flagella basal body P-ring formation protein FlgA" evidence="7">
    <location>
        <begin position="28"/>
        <end position="235"/>
    </location>
</feature>
<gene>
    <name evidence="9" type="primary">flgA</name>
    <name evidence="9" type="ORF">Q8W34_01745</name>
</gene>
<dbReference type="Gene3D" id="3.90.1210.10">
    <property type="entry name" value="Antifreeze-like/N-acetylneuraminic acid synthase C-terminal domain"/>
    <property type="match status" value="1"/>
</dbReference>
<evidence type="ECO:0000259" key="8">
    <source>
        <dbReference type="SMART" id="SM00858"/>
    </source>
</evidence>
<evidence type="ECO:0000256" key="2">
    <source>
        <dbReference type="ARBA" id="ARBA00010474"/>
    </source>
</evidence>
<sequence>MSLLKKIKRYSVFYFVTSLGMAFPVSAQVFSKASLQEMAVKYIAEQIGEHDSEQIHLSALPLDSRIPDRACSSTPDIISSSEPPFNRQITIQVKCDDPQSWAQYVHIKVLKMAPVVVTTDNIARGEVITSAHLTIEMKPTHFVRVQYQDDPKALIGSRSKRNIREGMPILLNQICMVCKGDAINIYASTKGLQIKTTGVALEDGTLGEQILVENKKTGKVLNARVDGVESVQVNI</sequence>
<dbReference type="CDD" id="cd11614">
    <property type="entry name" value="SAF_CpaB_FlgA_like"/>
    <property type="match status" value="1"/>
</dbReference>
<keyword evidence="9" id="KW-0966">Cell projection</keyword>
<feature type="signal peptide" evidence="7">
    <location>
        <begin position="1"/>
        <end position="27"/>
    </location>
</feature>
<evidence type="ECO:0000256" key="4">
    <source>
        <dbReference type="ARBA" id="ARBA00022729"/>
    </source>
</evidence>
<comment type="function">
    <text evidence="6 7">Involved in the assembly process of the P-ring formation. It may associate with FlgF on the rod constituting a structure essential for the P-ring assembly or may act as a modulator protein for the P-ring assembly.</text>
</comment>
<keyword evidence="10" id="KW-1185">Reference proteome</keyword>
<dbReference type="SMART" id="SM00858">
    <property type="entry name" value="SAF"/>
    <property type="match status" value="1"/>
</dbReference>
<keyword evidence="5 7" id="KW-0574">Periplasm</keyword>
<comment type="caution">
    <text evidence="9">The sequence shown here is derived from an EMBL/GenBank/DDBJ whole genome shotgun (WGS) entry which is preliminary data.</text>
</comment>
<reference evidence="9" key="1">
    <citation type="submission" date="2023-07" db="EMBL/GenBank/DDBJ databases">
        <title>Genome content predicts the carbon catabolic preferences of heterotrophic bacteria.</title>
        <authorList>
            <person name="Gralka M."/>
        </authorList>
    </citation>
    <scope>NUCLEOTIDE SEQUENCE</scope>
    <source>
        <strain evidence="9">4G09</strain>
    </source>
</reference>
<keyword evidence="7" id="KW-1005">Bacterial flagellum biogenesis</keyword>
<dbReference type="RefSeq" id="WP_305470927.1">
    <property type="nucleotide sequence ID" value="NZ_JAUYVT010000001.1"/>
</dbReference>
<evidence type="ECO:0000256" key="6">
    <source>
        <dbReference type="ARBA" id="ARBA00025643"/>
    </source>
</evidence>
<proteinExistence type="inferred from homology"/>
<dbReference type="InterPro" id="IPR017585">
    <property type="entry name" value="SAF_FlgA"/>
</dbReference>
<comment type="similarity">
    <text evidence="2 7">Belongs to the FlgA family.</text>
</comment>
<evidence type="ECO:0000256" key="1">
    <source>
        <dbReference type="ARBA" id="ARBA00004418"/>
    </source>
</evidence>
<organism evidence="9 10">
    <name type="scientific">Pseudoalteromonas marina</name>
    <dbReference type="NCBI Taxonomy" id="267375"/>
    <lineage>
        <taxon>Bacteria</taxon>
        <taxon>Pseudomonadati</taxon>
        <taxon>Pseudomonadota</taxon>
        <taxon>Gammaproteobacteria</taxon>
        <taxon>Alteromonadales</taxon>
        <taxon>Pseudoalteromonadaceae</taxon>
        <taxon>Pseudoalteromonas</taxon>
    </lineage>
</organism>
<keyword evidence="9" id="KW-0969">Cilium</keyword>
<protein>
    <recommendedName>
        <fullName evidence="3 7">Flagella basal body P-ring formation protein FlgA</fullName>
    </recommendedName>
</protein>
<evidence type="ECO:0000256" key="5">
    <source>
        <dbReference type="ARBA" id="ARBA00022764"/>
    </source>
</evidence>
<dbReference type="Gene3D" id="2.30.30.760">
    <property type="match status" value="1"/>
</dbReference>
<dbReference type="NCBIfam" id="TIGR03170">
    <property type="entry name" value="flgA_cterm"/>
    <property type="match status" value="1"/>
</dbReference>
<dbReference type="Pfam" id="PF13144">
    <property type="entry name" value="ChapFlgA"/>
    <property type="match status" value="1"/>
</dbReference>
<dbReference type="PANTHER" id="PTHR36307:SF1">
    <property type="entry name" value="FLAGELLA BASAL BODY P-RING FORMATION PROTEIN FLGA"/>
    <property type="match status" value="1"/>
</dbReference>
<feature type="domain" description="SAF" evidence="8">
    <location>
        <begin position="113"/>
        <end position="175"/>
    </location>
</feature>
<evidence type="ECO:0000256" key="3">
    <source>
        <dbReference type="ARBA" id="ARBA00014754"/>
    </source>
</evidence>
<dbReference type="Proteomes" id="UP001177212">
    <property type="component" value="Unassembled WGS sequence"/>
</dbReference>
<dbReference type="InterPro" id="IPR013974">
    <property type="entry name" value="SAF"/>
</dbReference>
<dbReference type="EMBL" id="JAUYVT010000001">
    <property type="protein sequence ID" value="MDP2563340.1"/>
    <property type="molecule type" value="Genomic_DNA"/>
</dbReference>
<evidence type="ECO:0000313" key="9">
    <source>
        <dbReference type="EMBL" id="MDP2563340.1"/>
    </source>
</evidence>
<comment type="subcellular location">
    <subcellularLocation>
        <location evidence="1 7">Periplasm</location>
    </subcellularLocation>
</comment>
<accession>A0ABT9F993</accession>
<evidence type="ECO:0000313" key="10">
    <source>
        <dbReference type="Proteomes" id="UP001177212"/>
    </source>
</evidence>
<dbReference type="PANTHER" id="PTHR36307">
    <property type="entry name" value="FLAGELLA BASAL BODY P-RING FORMATION PROTEIN FLGA"/>
    <property type="match status" value="1"/>
</dbReference>
<keyword evidence="4 7" id="KW-0732">Signal</keyword>
<name>A0ABT9F993_9GAMM</name>
<dbReference type="InterPro" id="IPR039246">
    <property type="entry name" value="Flagellar_FlgA"/>
</dbReference>
<evidence type="ECO:0000256" key="7">
    <source>
        <dbReference type="RuleBase" id="RU362063"/>
    </source>
</evidence>
<keyword evidence="9" id="KW-0282">Flagellum</keyword>